<feature type="transmembrane region" description="Helical" evidence="5">
    <location>
        <begin position="181"/>
        <end position="203"/>
    </location>
</feature>
<dbReference type="STRING" id="181874.A0A409VA92"/>
<accession>A0A409VA92</accession>
<feature type="domain" description="STAS" evidence="6">
    <location>
        <begin position="552"/>
        <end position="670"/>
    </location>
</feature>
<feature type="transmembrane region" description="Helical" evidence="5">
    <location>
        <begin position="350"/>
        <end position="370"/>
    </location>
</feature>
<dbReference type="PROSITE" id="PS50801">
    <property type="entry name" value="STAS"/>
    <property type="match status" value="1"/>
</dbReference>
<keyword evidence="3 5" id="KW-1133">Transmembrane helix</keyword>
<evidence type="ECO:0000256" key="4">
    <source>
        <dbReference type="ARBA" id="ARBA00023136"/>
    </source>
</evidence>
<dbReference type="Proteomes" id="UP000284842">
    <property type="component" value="Unassembled WGS sequence"/>
</dbReference>
<dbReference type="OrthoDB" id="427213at2759"/>
<protein>
    <recommendedName>
        <fullName evidence="6">STAS domain-containing protein</fullName>
    </recommendedName>
</protein>
<feature type="transmembrane region" description="Helical" evidence="5">
    <location>
        <begin position="450"/>
        <end position="469"/>
    </location>
</feature>
<feature type="transmembrane region" description="Helical" evidence="5">
    <location>
        <begin position="262"/>
        <end position="284"/>
    </location>
</feature>
<dbReference type="Pfam" id="PF00916">
    <property type="entry name" value="Sulfate_transp"/>
    <property type="match status" value="1"/>
</dbReference>
<evidence type="ECO:0000256" key="2">
    <source>
        <dbReference type="ARBA" id="ARBA00022692"/>
    </source>
</evidence>
<reference evidence="7 8" key="1">
    <citation type="journal article" date="2018" name="Evol. Lett.">
        <title>Horizontal gene cluster transfer increased hallucinogenic mushroom diversity.</title>
        <authorList>
            <person name="Reynolds H.T."/>
            <person name="Vijayakumar V."/>
            <person name="Gluck-Thaler E."/>
            <person name="Korotkin H.B."/>
            <person name="Matheny P.B."/>
            <person name="Slot J.C."/>
        </authorList>
    </citation>
    <scope>NUCLEOTIDE SEQUENCE [LARGE SCALE GENOMIC DNA]</scope>
    <source>
        <strain evidence="7 8">2629</strain>
    </source>
</reference>
<dbReference type="InterPro" id="IPR011547">
    <property type="entry name" value="SLC26A/SulP_dom"/>
</dbReference>
<dbReference type="InterPro" id="IPR036513">
    <property type="entry name" value="STAS_dom_sf"/>
</dbReference>
<dbReference type="Gene3D" id="3.30.750.24">
    <property type="entry name" value="STAS domain"/>
    <property type="match status" value="1"/>
</dbReference>
<keyword evidence="8" id="KW-1185">Reference proteome</keyword>
<feature type="transmembrane region" description="Helical" evidence="5">
    <location>
        <begin position="427"/>
        <end position="445"/>
    </location>
</feature>
<proteinExistence type="predicted"/>
<organism evidence="7 8">
    <name type="scientific">Panaeolus cyanescens</name>
    <dbReference type="NCBI Taxonomy" id="181874"/>
    <lineage>
        <taxon>Eukaryota</taxon>
        <taxon>Fungi</taxon>
        <taxon>Dikarya</taxon>
        <taxon>Basidiomycota</taxon>
        <taxon>Agaricomycotina</taxon>
        <taxon>Agaricomycetes</taxon>
        <taxon>Agaricomycetidae</taxon>
        <taxon>Agaricales</taxon>
        <taxon>Agaricineae</taxon>
        <taxon>Galeropsidaceae</taxon>
        <taxon>Panaeolus</taxon>
    </lineage>
</organism>
<dbReference type="AlphaFoldDB" id="A0A409VA92"/>
<dbReference type="EMBL" id="NHTK01006111">
    <property type="protein sequence ID" value="PPQ63748.1"/>
    <property type="molecule type" value="Genomic_DNA"/>
</dbReference>
<feature type="transmembrane region" description="Helical" evidence="5">
    <location>
        <begin position="90"/>
        <end position="111"/>
    </location>
</feature>
<dbReference type="PANTHER" id="PTHR11814">
    <property type="entry name" value="SULFATE TRANSPORTER"/>
    <property type="match status" value="1"/>
</dbReference>
<dbReference type="SUPFAM" id="SSF52091">
    <property type="entry name" value="SpoIIaa-like"/>
    <property type="match status" value="1"/>
</dbReference>
<evidence type="ECO:0000259" key="6">
    <source>
        <dbReference type="PROSITE" id="PS50801"/>
    </source>
</evidence>
<dbReference type="InterPro" id="IPR002645">
    <property type="entry name" value="STAS_dom"/>
</dbReference>
<feature type="transmembrane region" description="Helical" evidence="5">
    <location>
        <begin position="296"/>
        <end position="313"/>
    </location>
</feature>
<comment type="caution">
    <text evidence="7">The sequence shown here is derived from an EMBL/GenBank/DDBJ whole genome shotgun (WGS) entry which is preliminary data.</text>
</comment>
<dbReference type="GO" id="GO:0016020">
    <property type="term" value="C:membrane"/>
    <property type="evidence" value="ECO:0007669"/>
    <property type="project" value="UniProtKB-SubCell"/>
</dbReference>
<dbReference type="FunCoup" id="A0A409VA92">
    <property type="interactions" value="5"/>
</dbReference>
<gene>
    <name evidence="7" type="ORF">CVT24_004257</name>
</gene>
<name>A0A409VA92_9AGAR</name>
<evidence type="ECO:0000313" key="7">
    <source>
        <dbReference type="EMBL" id="PPQ63748.1"/>
    </source>
</evidence>
<sequence length="681" mass="74689">MSHTPIYNHDTSHLIAPPLGTATPSTSSIVGMDAVSNSDIGERTALLDAEQDHYGTSADTGPATAEMSKKSTLLKRVKYYIPSLSWMPNYSLSLFGGDFLAGVTVASMLIPQSVSYGSALAKLSPVTGLFSASIPGIVYALLGSSRQLNVAPEAALSLLLGQAVSEIRHEYLDSPDDDAGIGLSVATIITLQVGLISFLLGFFRLGFIDVVLSRALLRGFIAAVAIIIMIEQLISMFGLTALVHTVDPETTLQKFLFLMEYAFTHAHALTTTVSFGALFALVAMRSIKNRFKNTWWIYRIPEVLVVVILSTVMSSQLRWDKDGIQIMGHVDVQTGNSFLEFPLRAANLRFLQRTTSVAGLIAVVGFLDSIVAAKQNAARFGYSISPNRELVALGAANLAGSFIPGTLPAYGSITRSRINGDVGGRTQMASLVCSTIILLVTFFLLHWLYYLPKCVLASIIGLVVFSLLAETPHDVLYYWNMGAWVDLTLMSLTFFLSILWNIEVGVITSLVISLLLVVHRSSKPRMTILGRIPGTDRWKPVKDDPEAEEPTEGTLIVRIRENLDFANTAQLKERLRRLELYGIHKTHPSEEPRRQEANVLVFHMADVDRVDASAAQIFCELLEEYKSRGVGLFIAHLRPKPYKTLVKAGITDILTADAFRETVADAMTIVEASRMTREARF</sequence>
<dbReference type="NCBIfam" id="TIGR00815">
    <property type="entry name" value="sulP"/>
    <property type="match status" value="1"/>
</dbReference>
<dbReference type="GO" id="GO:0055085">
    <property type="term" value="P:transmembrane transport"/>
    <property type="evidence" value="ECO:0007669"/>
    <property type="project" value="InterPro"/>
</dbReference>
<comment type="subcellular location">
    <subcellularLocation>
        <location evidence="1">Membrane</location>
        <topology evidence="1">Multi-pass membrane protein</topology>
    </subcellularLocation>
</comment>
<feature type="transmembrane region" description="Helical" evidence="5">
    <location>
        <begin position="390"/>
        <end position="407"/>
    </location>
</feature>
<evidence type="ECO:0000256" key="1">
    <source>
        <dbReference type="ARBA" id="ARBA00004141"/>
    </source>
</evidence>
<evidence type="ECO:0000313" key="8">
    <source>
        <dbReference type="Proteomes" id="UP000284842"/>
    </source>
</evidence>
<keyword evidence="2 5" id="KW-0812">Transmembrane</keyword>
<evidence type="ECO:0000256" key="5">
    <source>
        <dbReference type="SAM" id="Phobius"/>
    </source>
</evidence>
<keyword evidence="4 5" id="KW-0472">Membrane</keyword>
<evidence type="ECO:0000256" key="3">
    <source>
        <dbReference type="ARBA" id="ARBA00022989"/>
    </source>
</evidence>
<feature type="transmembrane region" description="Helical" evidence="5">
    <location>
        <begin position="489"/>
        <end position="518"/>
    </location>
</feature>
<dbReference type="CDD" id="cd07042">
    <property type="entry name" value="STAS_SulP_like_sulfate_transporter"/>
    <property type="match status" value="1"/>
</dbReference>
<dbReference type="Pfam" id="PF01740">
    <property type="entry name" value="STAS"/>
    <property type="match status" value="1"/>
</dbReference>
<feature type="transmembrane region" description="Helical" evidence="5">
    <location>
        <begin position="215"/>
        <end position="242"/>
    </location>
</feature>
<dbReference type="InParanoid" id="A0A409VA92"/>
<dbReference type="InterPro" id="IPR001902">
    <property type="entry name" value="SLC26A/SulP_fam"/>
</dbReference>